<protein>
    <submittedName>
        <fullName evidence="2">Uncharacterized protein</fullName>
    </submittedName>
</protein>
<proteinExistence type="predicted"/>
<name>A0A8H4RM19_9HELO</name>
<accession>A0A8H4RM19</accession>
<sequence length="222" mass="24571">MRVSPSVAQACLLDSRQESMAWLRGLADRAYYNAWYSWNLGGLALDDFGRPQKGSLHESRNSLLRRTSPFSEVQDYMYMYIIGLGRADKFTGCIICLRLRRHPRPRSASYLSAGVTMTRGHSSRPTRTSTSTIHLPHFPTTSAPETPPPLASDEQQSRRRLSLQRAEPHLHSPNPSHVITSRAKTFGRHTAVNLDGEPGPTAPEGVVRAAKGKLMGAPRAAI</sequence>
<feature type="region of interest" description="Disordered" evidence="1">
    <location>
        <begin position="116"/>
        <end position="181"/>
    </location>
</feature>
<evidence type="ECO:0000313" key="2">
    <source>
        <dbReference type="EMBL" id="KAF4632450.1"/>
    </source>
</evidence>
<feature type="compositionally biased region" description="Low complexity" evidence="1">
    <location>
        <begin position="123"/>
        <end position="132"/>
    </location>
</feature>
<dbReference type="Proteomes" id="UP000566819">
    <property type="component" value="Unassembled WGS sequence"/>
</dbReference>
<evidence type="ECO:0000313" key="3">
    <source>
        <dbReference type="Proteomes" id="UP000566819"/>
    </source>
</evidence>
<keyword evidence="3" id="KW-1185">Reference proteome</keyword>
<comment type="caution">
    <text evidence="2">The sequence shown here is derived from an EMBL/GenBank/DDBJ whole genome shotgun (WGS) entry which is preliminary data.</text>
</comment>
<organism evidence="2 3">
    <name type="scientific">Cudoniella acicularis</name>
    <dbReference type="NCBI Taxonomy" id="354080"/>
    <lineage>
        <taxon>Eukaryota</taxon>
        <taxon>Fungi</taxon>
        <taxon>Dikarya</taxon>
        <taxon>Ascomycota</taxon>
        <taxon>Pezizomycotina</taxon>
        <taxon>Leotiomycetes</taxon>
        <taxon>Helotiales</taxon>
        <taxon>Tricladiaceae</taxon>
        <taxon>Cudoniella</taxon>
    </lineage>
</organism>
<dbReference type="EMBL" id="JAAMPI010000346">
    <property type="protein sequence ID" value="KAF4632450.1"/>
    <property type="molecule type" value="Genomic_DNA"/>
</dbReference>
<gene>
    <name evidence="2" type="ORF">G7Y89_g5669</name>
</gene>
<dbReference type="AlphaFoldDB" id="A0A8H4RM19"/>
<evidence type="ECO:0000256" key="1">
    <source>
        <dbReference type="SAM" id="MobiDB-lite"/>
    </source>
</evidence>
<reference evidence="2 3" key="1">
    <citation type="submission" date="2020-03" db="EMBL/GenBank/DDBJ databases">
        <title>Draft Genome Sequence of Cudoniella acicularis.</title>
        <authorList>
            <person name="Buettner E."/>
            <person name="Kellner H."/>
        </authorList>
    </citation>
    <scope>NUCLEOTIDE SEQUENCE [LARGE SCALE GENOMIC DNA]</scope>
    <source>
        <strain evidence="2 3">DSM 108380</strain>
    </source>
</reference>